<reference evidence="2 3" key="1">
    <citation type="journal article" date="2007" name="Science">
        <title>The Chlamydomonas genome reveals the evolution of key animal and plant functions.</title>
        <authorList>
            <person name="Merchant S.S."/>
            <person name="Prochnik S.E."/>
            <person name="Vallon O."/>
            <person name="Harris E.H."/>
            <person name="Karpowicz S.J."/>
            <person name="Witman G.B."/>
            <person name="Terry A."/>
            <person name="Salamov A."/>
            <person name="Fritz-Laylin L.K."/>
            <person name="Marechal-Drouard L."/>
            <person name="Marshall W.F."/>
            <person name="Qu L.H."/>
            <person name="Nelson D.R."/>
            <person name="Sanderfoot A.A."/>
            <person name="Spalding M.H."/>
            <person name="Kapitonov V.V."/>
            <person name="Ren Q."/>
            <person name="Ferris P."/>
            <person name="Lindquist E."/>
            <person name="Shapiro H."/>
            <person name="Lucas S.M."/>
            <person name="Grimwood J."/>
            <person name="Schmutz J."/>
            <person name="Cardol P."/>
            <person name="Cerutti H."/>
            <person name="Chanfreau G."/>
            <person name="Chen C.L."/>
            <person name="Cognat V."/>
            <person name="Croft M.T."/>
            <person name="Dent R."/>
            <person name="Dutcher S."/>
            <person name="Fernandez E."/>
            <person name="Fukuzawa H."/>
            <person name="Gonzalez-Ballester D."/>
            <person name="Gonzalez-Halphen D."/>
            <person name="Hallmann A."/>
            <person name="Hanikenne M."/>
            <person name="Hippler M."/>
            <person name="Inwood W."/>
            <person name="Jabbari K."/>
            <person name="Kalanon M."/>
            <person name="Kuras R."/>
            <person name="Lefebvre P.A."/>
            <person name="Lemaire S.D."/>
            <person name="Lobanov A.V."/>
            <person name="Lohr M."/>
            <person name="Manuell A."/>
            <person name="Meier I."/>
            <person name="Mets L."/>
            <person name="Mittag M."/>
            <person name="Mittelmeier T."/>
            <person name="Moroney J.V."/>
            <person name="Moseley J."/>
            <person name="Napoli C."/>
            <person name="Nedelcu A.M."/>
            <person name="Niyogi K."/>
            <person name="Novoselov S.V."/>
            <person name="Paulsen I.T."/>
            <person name="Pazour G."/>
            <person name="Purton S."/>
            <person name="Ral J.P."/>
            <person name="Riano-Pachon D.M."/>
            <person name="Riekhof W."/>
            <person name="Rymarquis L."/>
            <person name="Schroda M."/>
            <person name="Stern D."/>
            <person name="Umen J."/>
            <person name="Willows R."/>
            <person name="Wilson N."/>
            <person name="Zimmer S.L."/>
            <person name="Allmer J."/>
            <person name="Balk J."/>
            <person name="Bisova K."/>
            <person name="Chen C.J."/>
            <person name="Elias M."/>
            <person name="Gendler K."/>
            <person name="Hauser C."/>
            <person name="Lamb M.R."/>
            <person name="Ledford H."/>
            <person name="Long J.C."/>
            <person name="Minagawa J."/>
            <person name="Page M.D."/>
            <person name="Pan J."/>
            <person name="Pootakham W."/>
            <person name="Roje S."/>
            <person name="Rose A."/>
            <person name="Stahlberg E."/>
            <person name="Terauchi A.M."/>
            <person name="Yang P."/>
            <person name="Ball S."/>
            <person name="Bowler C."/>
            <person name="Dieckmann C.L."/>
            <person name="Gladyshev V.N."/>
            <person name="Green P."/>
            <person name="Jorgensen R."/>
            <person name="Mayfield S."/>
            <person name="Mueller-Roeber B."/>
            <person name="Rajamani S."/>
            <person name="Sayre R.T."/>
            <person name="Brokstein P."/>
            <person name="Dubchak I."/>
            <person name="Goodstein D."/>
            <person name="Hornick L."/>
            <person name="Huang Y.W."/>
            <person name="Jhaveri J."/>
            <person name="Luo Y."/>
            <person name="Martinez D."/>
            <person name="Ngau W.C."/>
            <person name="Otillar B."/>
            <person name="Poliakov A."/>
            <person name="Porter A."/>
            <person name="Szajkowski L."/>
            <person name="Werner G."/>
            <person name="Zhou K."/>
            <person name="Grigoriev I.V."/>
            <person name="Rokhsar D.S."/>
            <person name="Grossman A.R."/>
        </authorList>
    </citation>
    <scope>NUCLEOTIDE SEQUENCE [LARGE SCALE GENOMIC DNA]</scope>
    <source>
        <strain evidence="3">CC-503</strain>
    </source>
</reference>
<accession>A0A2K3DDX5</accession>
<feature type="compositionally biased region" description="Low complexity" evidence="1">
    <location>
        <begin position="325"/>
        <end position="365"/>
    </location>
</feature>
<feature type="region of interest" description="Disordered" evidence="1">
    <location>
        <begin position="496"/>
        <end position="543"/>
    </location>
</feature>
<dbReference type="RefSeq" id="XP_042921093.1">
    <property type="nucleotide sequence ID" value="XM_043065471.1"/>
</dbReference>
<feature type="region of interest" description="Disordered" evidence="1">
    <location>
        <begin position="766"/>
        <end position="802"/>
    </location>
</feature>
<evidence type="ECO:0000313" key="3">
    <source>
        <dbReference type="Proteomes" id="UP000006906"/>
    </source>
</evidence>
<keyword evidence="3" id="KW-1185">Reference proteome</keyword>
<feature type="compositionally biased region" description="Polar residues" evidence="1">
    <location>
        <begin position="30"/>
        <end position="43"/>
    </location>
</feature>
<feature type="region of interest" description="Disordered" evidence="1">
    <location>
        <begin position="564"/>
        <end position="598"/>
    </location>
</feature>
<dbReference type="EMBL" id="CM008970">
    <property type="protein sequence ID" value="PNW78738.1"/>
    <property type="molecule type" value="Genomic_DNA"/>
</dbReference>
<feature type="compositionally biased region" description="Gly residues" evidence="1">
    <location>
        <begin position="526"/>
        <end position="543"/>
    </location>
</feature>
<feature type="region of interest" description="Disordered" evidence="1">
    <location>
        <begin position="415"/>
        <end position="438"/>
    </location>
</feature>
<proteinExistence type="predicted"/>
<feature type="compositionally biased region" description="Gly residues" evidence="1">
    <location>
        <begin position="302"/>
        <end position="324"/>
    </location>
</feature>
<dbReference type="OrthoDB" id="551959at2759"/>
<feature type="compositionally biased region" description="Low complexity" evidence="1">
    <location>
        <begin position="415"/>
        <end position="427"/>
    </location>
</feature>
<dbReference type="GeneID" id="5720590"/>
<dbReference type="ExpressionAtlas" id="A0A2K3DDX5">
    <property type="expression patterns" value="baseline"/>
</dbReference>
<dbReference type="PROSITE" id="PS50330">
    <property type="entry name" value="UIM"/>
    <property type="match status" value="1"/>
</dbReference>
<dbReference type="InParanoid" id="A0A2K3DDX5"/>
<feature type="compositionally biased region" description="Low complexity" evidence="1">
    <location>
        <begin position="285"/>
        <end position="301"/>
    </location>
</feature>
<feature type="region of interest" description="Disordered" evidence="1">
    <location>
        <begin position="1144"/>
        <end position="1187"/>
    </location>
</feature>
<feature type="region of interest" description="Disordered" evidence="1">
    <location>
        <begin position="229"/>
        <end position="366"/>
    </location>
</feature>
<organism evidence="2 3">
    <name type="scientific">Chlamydomonas reinhardtii</name>
    <name type="common">Chlamydomonas smithii</name>
    <dbReference type="NCBI Taxonomy" id="3055"/>
    <lineage>
        <taxon>Eukaryota</taxon>
        <taxon>Viridiplantae</taxon>
        <taxon>Chlorophyta</taxon>
        <taxon>core chlorophytes</taxon>
        <taxon>Chlorophyceae</taxon>
        <taxon>CS clade</taxon>
        <taxon>Chlamydomonadales</taxon>
        <taxon>Chlamydomonadaceae</taxon>
        <taxon>Chlamydomonas</taxon>
    </lineage>
</organism>
<evidence type="ECO:0000313" key="2">
    <source>
        <dbReference type="EMBL" id="PNW78738.1"/>
    </source>
</evidence>
<feature type="region of interest" description="Disordered" evidence="1">
    <location>
        <begin position="58"/>
        <end position="121"/>
    </location>
</feature>
<feature type="region of interest" description="Disordered" evidence="1">
    <location>
        <begin position="1"/>
        <end position="43"/>
    </location>
</feature>
<sequence>MDLQHPLLHDGAAGIPATPHNEAMTAATGPRTSLDTAVPTSQKQLPVLDDSLVCGGAHSVVENGPQLNPSSLRGKRSRAEQDEGLLLGESRSSCRRLEQQAGQAADTSQHHAASETTGASTPKFLTSAGAVAGAPTAHIGRCTQTVEIQEGGLSGLPAGDQRVLAAPTAGSPAAAPAQLQAARLLASLPLVPPATAALLQPNALHRHSGSFLIETENCAGAEPRCRVGAHTGGEGSGAAVSPGLPHSGSDRSFYPSASGSGSGRSFCRDDASQGADVAGAAVPPRSSSGTGSDGRTASDAGRGSGSGSGSGAGSRGGSGNGSGSGSANAAAAAAGQLLQPHQHPQHHPQQQQQQRQQQQQAAHPHTSINTIGTAATMSCGPAQSAPLAAALHSSWRAGGGPDSTAAPAQACFAAAGAGRGSGPPCAAQGAAATDGNDPRTLEHADLDEQLDTVLATTAGSVLDMASTQLGAALPQGVSARLKKRIRIIQPISRAWEEETFRTPSGTGGGGGGCGGDHGDGDAAAGDMGGSGGSGSGGAAAAGHGAGAAAAGAATSTDCGICRQDSSASGRTVQGKAPALTPLRATGTARPASSAAGLEGRGAAPAAAVTAGMAATAAAVGAARTGDAAAALVQCHRACSQDGSRLAMDLQATLSGRAAGAMASAGTAPAAGDGPASDTVSLDLLAAAAADESAAATAVRRPLGACPKQEDLMLLPTELEAPALADVDMAECSPFGLGVSGVLPGLAHPGGARAGDVSTLLHLPSTRAAAAARMPPPRQHSGEATPGSKAAGGPPGAPGKTLQGADAFGFASVFLPPHPSNALRNGSFDSPKHGDKPAGPAAAGAGGPQATMQLRPPPPAVAAAPAASCGLAQAAANGDASVAAGAAHSMGHLLRGAPTAGAGGSQAFGDASGAIGCGAMRGPASSGALPTGPGSVSAATAMDALPSVCPPSAVPASTGAATAAAAPANRPTALGPGDPLRLLHQQPPACLGRVQGELTLLYQWYVANKTVYLDQARQQLQRVESLTAQAVSNAAAVAAAAATSGGPHAAGDAAIALSSAAMARAESSEAIRAFETALQIMRVCSKVEQQSVAVGGGLPQQQQPHPLLHPQAIPQPPRPLLPLGVPLAAWQADVAAAAAAGGGGGMPPLHFRQPMTGQESRESADLAMALAASQQQQQQPTGGYTAAGVPPSPWAAMAPGPEAALAVAAALVGASGLGGRAKDGKARSAGAAEAARLPQLPLLVPPGGLGSPQQPSPRGLPLKLNHTCAAAADALAPATLAALGTEMAALSGPPAAAASAPLLATLPNTGLPAAAHPGGRAKA</sequence>
<dbReference type="InterPro" id="IPR003903">
    <property type="entry name" value="UIM_dom"/>
</dbReference>
<feature type="compositionally biased region" description="Gly residues" evidence="1">
    <location>
        <begin position="505"/>
        <end position="515"/>
    </location>
</feature>
<feature type="compositionally biased region" description="Low complexity" evidence="1">
    <location>
        <begin position="1098"/>
        <end position="1111"/>
    </location>
</feature>
<name>A0A2K3DDX5_CHLRE</name>
<dbReference type="KEGG" id="cre:CHLRE_09g388504v5"/>
<evidence type="ECO:0000256" key="1">
    <source>
        <dbReference type="SAM" id="MobiDB-lite"/>
    </source>
</evidence>
<feature type="region of interest" description="Disordered" evidence="1">
    <location>
        <begin position="820"/>
        <end position="862"/>
    </location>
</feature>
<dbReference type="Proteomes" id="UP000006906">
    <property type="component" value="Chromosome 9"/>
</dbReference>
<protein>
    <submittedName>
        <fullName evidence="2">Uncharacterized protein</fullName>
    </submittedName>
</protein>
<gene>
    <name evidence="2" type="ORF">CHLRE_09g388504v5</name>
</gene>
<dbReference type="OMA" id="TENCAGA"/>
<feature type="region of interest" description="Disordered" evidence="1">
    <location>
        <begin position="1095"/>
        <end position="1114"/>
    </location>
</feature>
<dbReference type="Gramene" id="PNW78738">
    <property type="protein sequence ID" value="PNW78738"/>
    <property type="gene ID" value="CHLRE_09g388504v5"/>
</dbReference>